<dbReference type="AlphaFoldDB" id="A0A9W7XVC5"/>
<dbReference type="InterPro" id="IPR011598">
    <property type="entry name" value="bHLH_dom"/>
</dbReference>
<dbReference type="Pfam" id="PF00010">
    <property type="entry name" value="HLH"/>
    <property type="match status" value="1"/>
</dbReference>
<dbReference type="Proteomes" id="UP001149813">
    <property type="component" value="Unassembled WGS sequence"/>
</dbReference>
<feature type="domain" description="BHLH" evidence="2">
    <location>
        <begin position="157"/>
        <end position="210"/>
    </location>
</feature>
<name>A0A9W7XVC5_9FUNG</name>
<reference evidence="3" key="1">
    <citation type="submission" date="2022-07" db="EMBL/GenBank/DDBJ databases">
        <title>Phylogenomic reconstructions and comparative analyses of Kickxellomycotina fungi.</title>
        <authorList>
            <person name="Reynolds N.K."/>
            <person name="Stajich J.E."/>
            <person name="Barry K."/>
            <person name="Grigoriev I.V."/>
            <person name="Crous P."/>
            <person name="Smith M.E."/>
        </authorList>
    </citation>
    <scope>NUCLEOTIDE SEQUENCE</scope>
    <source>
        <strain evidence="3">NBRC 32514</strain>
    </source>
</reference>
<evidence type="ECO:0000259" key="2">
    <source>
        <dbReference type="PROSITE" id="PS50888"/>
    </source>
</evidence>
<feature type="compositionally biased region" description="Low complexity" evidence="1">
    <location>
        <begin position="112"/>
        <end position="128"/>
    </location>
</feature>
<sequence>MNPNHSQVLVAQPQADMRAAQPLGHHGPYIQQYPRPQHHPVLSSLNTSLAKTKSHHYHPYHSGFDKSYRQTPPTPLSPSSLCFSTPEATSPAPLAALVDAAVDEHEHMQTRASASMPPSAQMSAEAPAKQPAQEKVPRKRGSRGPRSTLSPEEREKKRKIAHSKIEKRRRVRTNDVIADLERLIPVERKPSKKLNKAEVLEATLSFMEELLGLSDAPLSDAEHDEDKAEDTKSSMNINFLLA</sequence>
<organism evidence="3 4">
    <name type="scientific">Coemansia erecta</name>
    <dbReference type="NCBI Taxonomy" id="147472"/>
    <lineage>
        <taxon>Eukaryota</taxon>
        <taxon>Fungi</taxon>
        <taxon>Fungi incertae sedis</taxon>
        <taxon>Zoopagomycota</taxon>
        <taxon>Kickxellomycotina</taxon>
        <taxon>Kickxellomycetes</taxon>
        <taxon>Kickxellales</taxon>
        <taxon>Kickxellaceae</taxon>
        <taxon>Coemansia</taxon>
    </lineage>
</organism>
<dbReference type="EMBL" id="JANBOJ010000162">
    <property type="protein sequence ID" value="KAJ1721574.1"/>
    <property type="molecule type" value="Genomic_DNA"/>
</dbReference>
<evidence type="ECO:0000313" key="4">
    <source>
        <dbReference type="Proteomes" id="UP001149813"/>
    </source>
</evidence>
<comment type="caution">
    <text evidence="3">The sequence shown here is derived from an EMBL/GenBank/DDBJ whole genome shotgun (WGS) entry which is preliminary data.</text>
</comment>
<feature type="compositionally biased region" description="Basic residues" evidence="1">
    <location>
        <begin position="156"/>
        <end position="168"/>
    </location>
</feature>
<protein>
    <recommendedName>
        <fullName evidence="2">BHLH domain-containing protein</fullName>
    </recommendedName>
</protein>
<accession>A0A9W7XVC5</accession>
<dbReference type="Gene3D" id="4.10.280.10">
    <property type="entry name" value="Helix-loop-helix DNA-binding domain"/>
    <property type="match status" value="1"/>
</dbReference>
<dbReference type="SUPFAM" id="SSF47459">
    <property type="entry name" value="HLH, helix-loop-helix DNA-binding domain"/>
    <property type="match status" value="1"/>
</dbReference>
<dbReference type="InterPro" id="IPR036638">
    <property type="entry name" value="HLH_DNA-bd_sf"/>
</dbReference>
<feature type="region of interest" description="Disordered" evidence="1">
    <location>
        <begin position="50"/>
        <end position="88"/>
    </location>
</feature>
<dbReference type="GO" id="GO:0046983">
    <property type="term" value="F:protein dimerization activity"/>
    <property type="evidence" value="ECO:0007669"/>
    <property type="project" value="InterPro"/>
</dbReference>
<proteinExistence type="predicted"/>
<dbReference type="PROSITE" id="PS50888">
    <property type="entry name" value="BHLH"/>
    <property type="match status" value="1"/>
</dbReference>
<dbReference type="OrthoDB" id="690068at2759"/>
<gene>
    <name evidence="3" type="ORF">LPJ53_003918</name>
</gene>
<evidence type="ECO:0000313" key="3">
    <source>
        <dbReference type="EMBL" id="KAJ1721574.1"/>
    </source>
</evidence>
<evidence type="ECO:0000256" key="1">
    <source>
        <dbReference type="SAM" id="MobiDB-lite"/>
    </source>
</evidence>
<dbReference type="SMART" id="SM00353">
    <property type="entry name" value="HLH"/>
    <property type="match status" value="1"/>
</dbReference>
<feature type="region of interest" description="Disordered" evidence="1">
    <location>
        <begin position="105"/>
        <end position="168"/>
    </location>
</feature>
<keyword evidence="4" id="KW-1185">Reference proteome</keyword>
<feature type="compositionally biased region" description="Low complexity" evidence="1">
    <location>
        <begin position="77"/>
        <end position="88"/>
    </location>
</feature>